<dbReference type="Proteomes" id="UP001595710">
    <property type="component" value="Unassembled WGS sequence"/>
</dbReference>
<dbReference type="InterPro" id="IPR007139">
    <property type="entry name" value="DUF349"/>
</dbReference>
<accession>A0ABV7WPN7</accession>
<sequence length="917" mass="103858">MFQKLFGRKKASAKQVATSPVVKPAGTVVLTSPEQLADDIKVAEGKRKHSLMMQLAKLIENDESVLNTLNITLPENELLMLQLHFTKVEPQTLGSDTLQLIACEGFNASVRQVAALNINEESVLVSVMQRVKAKDKTVYRIVKNKLEALQQAAKAEQALLDKQQAVIAALEQLAKASFDPMYEAKLRGLVDQWGQCGTHCSAQVQSQYETAHNAVQARLEEEKTKAEPEQHISEETTQAELESKNDHLQGNERLPEAEEGEQSEQRQAILNTLLEDLAGCIEDGDYTEQAITQSQHFLTGLQHQWRETEQVSTPTKAENQAFHKACTAYEVGLAKLQSLLAEHNGYEGLMAAVKEESNKGLMSELEHWVQDIEPVLGDKTPAMLAKIKQALKDHEATLAKHRQQEIDQVRAIRGQIRRCQSAIEEGSIRRASGLYQGVEEKIAGFDFSHHAGLKKLLDETTEALEKLRDWQSYAVLPKKEALIKKMGALVQQSVPPEERAQSIRDMQEEWKLLSRGLQNRQQDLWESFHELAQQAYEPCKEYYAEQRHLREVNLEKRKEVVEQLSKYSAMIDWSSPDLKEIDRVLQAARNDWRHYSPVDRAASKNVQKQFDTLHQGLFNQLVKEQSVFKEQKQAIIEKAKSLLELDDVKKATGEAKKLQQEWKKAGVVSRKDEQKLWKEFREVCDALFAKRDEQSVQFKAELETNREQAEAVLTSLEGLTHSETPEADQSVFENLKSEYEQLGTLPKEHYPALNKRFKAACEAFNAVANSAKRASADAHWQAIIKWVKAARFDNLSAETLAEQWQAIKVPSPAKGLFEVQNQWQNPVDEFNQAVMHEKTLDIEILVGAESPAEDAQMRMNLQVRKLSDGLGQQVTPALVHQSVVEWLTIGSVDKGTYEQFEARMLAARNQYLSKNLK</sequence>
<dbReference type="Pfam" id="PF03993">
    <property type="entry name" value="DUF349"/>
    <property type="match status" value="3"/>
</dbReference>
<organism evidence="3 4">
    <name type="scientific">Reinekea marina</name>
    <dbReference type="NCBI Taxonomy" id="1310421"/>
    <lineage>
        <taxon>Bacteria</taxon>
        <taxon>Pseudomonadati</taxon>
        <taxon>Pseudomonadota</taxon>
        <taxon>Gammaproteobacteria</taxon>
        <taxon>Oceanospirillales</taxon>
        <taxon>Saccharospirillaceae</taxon>
        <taxon>Reinekea</taxon>
    </lineage>
</organism>
<name>A0ABV7WPN7_9GAMM</name>
<feature type="compositionally biased region" description="Basic and acidic residues" evidence="2">
    <location>
        <begin position="220"/>
        <end position="234"/>
    </location>
</feature>
<feature type="region of interest" description="Disordered" evidence="2">
    <location>
        <begin position="220"/>
        <end position="244"/>
    </location>
</feature>
<evidence type="ECO:0000313" key="4">
    <source>
        <dbReference type="Proteomes" id="UP001595710"/>
    </source>
</evidence>
<gene>
    <name evidence="3" type="ORF">ACFOND_06530</name>
</gene>
<evidence type="ECO:0000256" key="1">
    <source>
        <dbReference type="SAM" id="Coils"/>
    </source>
</evidence>
<evidence type="ECO:0000256" key="2">
    <source>
        <dbReference type="SAM" id="MobiDB-lite"/>
    </source>
</evidence>
<dbReference type="EMBL" id="JBHRYN010000008">
    <property type="protein sequence ID" value="MFC3701295.1"/>
    <property type="molecule type" value="Genomic_DNA"/>
</dbReference>
<feature type="coiled-coil region" evidence="1">
    <location>
        <begin position="139"/>
        <end position="173"/>
    </location>
</feature>
<proteinExistence type="predicted"/>
<evidence type="ECO:0000313" key="3">
    <source>
        <dbReference type="EMBL" id="MFC3701295.1"/>
    </source>
</evidence>
<comment type="caution">
    <text evidence="3">The sequence shown here is derived from an EMBL/GenBank/DDBJ whole genome shotgun (WGS) entry which is preliminary data.</text>
</comment>
<keyword evidence="1" id="KW-0175">Coiled coil</keyword>
<protein>
    <submittedName>
        <fullName evidence="3">DUF349 domain-containing protein</fullName>
    </submittedName>
</protein>
<dbReference type="RefSeq" id="WP_290282702.1">
    <property type="nucleotide sequence ID" value="NZ_JAUFQI010000001.1"/>
</dbReference>
<keyword evidence="4" id="KW-1185">Reference proteome</keyword>
<reference evidence="4" key="1">
    <citation type="journal article" date="2019" name="Int. J. Syst. Evol. Microbiol.">
        <title>The Global Catalogue of Microorganisms (GCM) 10K type strain sequencing project: providing services to taxonomists for standard genome sequencing and annotation.</title>
        <authorList>
            <consortium name="The Broad Institute Genomics Platform"/>
            <consortium name="The Broad Institute Genome Sequencing Center for Infectious Disease"/>
            <person name="Wu L."/>
            <person name="Ma J."/>
        </authorList>
    </citation>
    <scope>NUCLEOTIDE SEQUENCE [LARGE SCALE GENOMIC DNA]</scope>
    <source>
        <strain evidence="4">CECT 8288</strain>
    </source>
</reference>